<evidence type="ECO:0000313" key="1">
    <source>
        <dbReference type="EMBL" id="CAH1960873.1"/>
    </source>
</evidence>
<evidence type="ECO:0000313" key="2">
    <source>
        <dbReference type="Proteomes" id="UP001152888"/>
    </source>
</evidence>
<dbReference type="EMBL" id="CAKOFQ010006690">
    <property type="protein sequence ID" value="CAH1960873.1"/>
    <property type="molecule type" value="Genomic_DNA"/>
</dbReference>
<organism evidence="1 2">
    <name type="scientific">Acanthoscelides obtectus</name>
    <name type="common">Bean weevil</name>
    <name type="synonym">Bruchus obtectus</name>
    <dbReference type="NCBI Taxonomy" id="200917"/>
    <lineage>
        <taxon>Eukaryota</taxon>
        <taxon>Metazoa</taxon>
        <taxon>Ecdysozoa</taxon>
        <taxon>Arthropoda</taxon>
        <taxon>Hexapoda</taxon>
        <taxon>Insecta</taxon>
        <taxon>Pterygota</taxon>
        <taxon>Neoptera</taxon>
        <taxon>Endopterygota</taxon>
        <taxon>Coleoptera</taxon>
        <taxon>Polyphaga</taxon>
        <taxon>Cucujiformia</taxon>
        <taxon>Chrysomeloidea</taxon>
        <taxon>Chrysomelidae</taxon>
        <taxon>Bruchinae</taxon>
        <taxon>Bruchini</taxon>
        <taxon>Acanthoscelides</taxon>
    </lineage>
</organism>
<protein>
    <submittedName>
        <fullName evidence="1">Uncharacterized protein</fullName>
    </submittedName>
</protein>
<gene>
    <name evidence="1" type="ORF">ACAOBT_LOCUS3847</name>
</gene>
<sequence length="188" mass="21375">MLKSGEVDDEKFPIGVSPEFSIKSFTVMSPVRPKDGSSAENGKLREAIKGDPVRYEVKKKESERYHARKAAGKIDGVAQMSEREERLKKLLHHLHVSNYFKTYLTKLKIRILHRVLPSNPLQVGSQISGRKTFVFPERDDIAYIDVSDIQIALGCPDFNEKTNEDVFSDSLDYSNLYEDPIIIIAFIS</sequence>
<dbReference type="AlphaFoldDB" id="A0A9P0JWR2"/>
<proteinExistence type="predicted"/>
<dbReference type="Proteomes" id="UP001152888">
    <property type="component" value="Unassembled WGS sequence"/>
</dbReference>
<comment type="caution">
    <text evidence="1">The sequence shown here is derived from an EMBL/GenBank/DDBJ whole genome shotgun (WGS) entry which is preliminary data.</text>
</comment>
<reference evidence="1" key="1">
    <citation type="submission" date="2022-03" db="EMBL/GenBank/DDBJ databases">
        <authorList>
            <person name="Sayadi A."/>
        </authorList>
    </citation>
    <scope>NUCLEOTIDE SEQUENCE</scope>
</reference>
<accession>A0A9P0JWR2</accession>
<name>A0A9P0JWR2_ACAOB</name>
<keyword evidence="2" id="KW-1185">Reference proteome</keyword>